<proteinExistence type="inferred from homology"/>
<dbReference type="PANTHER" id="PTHR35147:SF1">
    <property type="entry name" value="CHEMORECEPTOR GLUTAMINE DEAMIDASE CHED-RELATED"/>
    <property type="match status" value="1"/>
</dbReference>
<dbReference type="Pfam" id="PF03975">
    <property type="entry name" value="CheD"/>
    <property type="match status" value="1"/>
</dbReference>
<dbReference type="InterPro" id="IPR011324">
    <property type="entry name" value="Cytotoxic_necrot_fac-like_cat"/>
</dbReference>
<dbReference type="EMBL" id="JBHSKV010000017">
    <property type="protein sequence ID" value="MFC5135453.1"/>
    <property type="molecule type" value="Genomic_DNA"/>
</dbReference>
<feature type="compositionally biased region" description="Basic and acidic residues" evidence="4">
    <location>
        <begin position="17"/>
        <end position="30"/>
    </location>
</feature>
<evidence type="ECO:0000256" key="3">
    <source>
        <dbReference type="HAMAP-Rule" id="MF_01440"/>
    </source>
</evidence>
<evidence type="ECO:0000256" key="4">
    <source>
        <dbReference type="SAM" id="MobiDB-lite"/>
    </source>
</evidence>
<comment type="catalytic activity">
    <reaction evidence="3">
        <text>L-glutaminyl-[protein] + H2O = L-glutamyl-[protein] + NH4(+)</text>
        <dbReference type="Rhea" id="RHEA:16441"/>
        <dbReference type="Rhea" id="RHEA-COMP:10207"/>
        <dbReference type="Rhea" id="RHEA-COMP:10208"/>
        <dbReference type="ChEBI" id="CHEBI:15377"/>
        <dbReference type="ChEBI" id="CHEBI:28938"/>
        <dbReference type="ChEBI" id="CHEBI:29973"/>
        <dbReference type="ChEBI" id="CHEBI:30011"/>
        <dbReference type="EC" id="3.5.1.44"/>
    </reaction>
</comment>
<keyword evidence="1 3" id="KW-0145">Chemotaxis</keyword>
<gene>
    <name evidence="3" type="primary">cheD</name>
    <name evidence="5" type="ORF">ACFPJA_12090</name>
</gene>
<keyword evidence="6" id="KW-1185">Reference proteome</keyword>
<dbReference type="CDD" id="cd16352">
    <property type="entry name" value="CheD"/>
    <property type="match status" value="1"/>
</dbReference>
<evidence type="ECO:0000256" key="2">
    <source>
        <dbReference type="ARBA" id="ARBA00022801"/>
    </source>
</evidence>
<evidence type="ECO:0000313" key="6">
    <source>
        <dbReference type="Proteomes" id="UP001596145"/>
    </source>
</evidence>
<keyword evidence="2 3" id="KW-0378">Hydrolase</keyword>
<name>A0ABD5QTJ9_9EURY</name>
<organism evidence="5 6">
    <name type="scientific">Halorubrum glutamatedens</name>
    <dbReference type="NCBI Taxonomy" id="2707018"/>
    <lineage>
        <taxon>Archaea</taxon>
        <taxon>Methanobacteriati</taxon>
        <taxon>Methanobacteriota</taxon>
        <taxon>Stenosarchaea group</taxon>
        <taxon>Halobacteria</taxon>
        <taxon>Halobacteriales</taxon>
        <taxon>Haloferacaceae</taxon>
        <taxon>Halorubrum</taxon>
    </lineage>
</organism>
<sequence>MSHLTPSGDRPASGWTDPDRSDPARNDAPRRVKVGVGDLAVVSDGATLTTSGLGSCVAVALVDPETGIRGLLHAMLPSADGSVSRSPRPAKYVDSGLETLVDELASAGASPRRLEARLVGGAEMLDLTAAVGPRNVERARERLEVAGIPVVASEVGDAVGRTVRFLPGGDLAVRAADGFERTL</sequence>
<feature type="region of interest" description="Disordered" evidence="4">
    <location>
        <begin position="1"/>
        <end position="31"/>
    </location>
</feature>
<dbReference type="Gene3D" id="3.30.1330.200">
    <property type="match status" value="1"/>
</dbReference>
<dbReference type="AlphaFoldDB" id="A0ABD5QTJ9"/>
<dbReference type="InterPro" id="IPR005659">
    <property type="entry name" value="Chemorcpt_Glu_NH3ase_CheD"/>
</dbReference>
<comment type="function">
    <text evidence="3">Probably deamidates glutamine residues to glutamate on methyl-accepting chemotaxis receptors (MCPs), playing an important role in chemotaxis.</text>
</comment>
<comment type="caution">
    <text evidence="5">The sequence shown here is derived from an EMBL/GenBank/DDBJ whole genome shotgun (WGS) entry which is preliminary data.</text>
</comment>
<comment type="similarity">
    <text evidence="3">Belongs to the CheD family.</text>
</comment>
<dbReference type="GO" id="GO:0050568">
    <property type="term" value="F:protein-glutamine glutaminase activity"/>
    <property type="evidence" value="ECO:0007669"/>
    <property type="project" value="UniProtKB-UniRule"/>
</dbReference>
<reference evidence="5 6" key="1">
    <citation type="journal article" date="2019" name="Int. J. Syst. Evol. Microbiol.">
        <title>The Global Catalogue of Microorganisms (GCM) 10K type strain sequencing project: providing services to taxonomists for standard genome sequencing and annotation.</title>
        <authorList>
            <consortium name="The Broad Institute Genomics Platform"/>
            <consortium name="The Broad Institute Genome Sequencing Center for Infectious Disease"/>
            <person name="Wu L."/>
            <person name="Ma J."/>
        </authorList>
    </citation>
    <scope>NUCLEOTIDE SEQUENCE [LARGE SCALE GENOMIC DNA]</scope>
    <source>
        <strain evidence="5 6">CGMCC 1.16026</strain>
    </source>
</reference>
<evidence type="ECO:0000313" key="5">
    <source>
        <dbReference type="EMBL" id="MFC5135453.1"/>
    </source>
</evidence>
<dbReference type="SUPFAM" id="SSF64438">
    <property type="entry name" value="CNF1/YfiH-like putative cysteine hydrolases"/>
    <property type="match status" value="1"/>
</dbReference>
<dbReference type="HAMAP" id="MF_01440">
    <property type="entry name" value="CheD"/>
    <property type="match status" value="1"/>
</dbReference>
<dbReference type="GO" id="GO:0006935">
    <property type="term" value="P:chemotaxis"/>
    <property type="evidence" value="ECO:0007669"/>
    <property type="project" value="UniProtKB-UniRule"/>
</dbReference>
<evidence type="ECO:0000256" key="1">
    <source>
        <dbReference type="ARBA" id="ARBA00022500"/>
    </source>
</evidence>
<protein>
    <recommendedName>
        <fullName evidence="3">Probable chemoreceptor glutamine deamidase CheD</fullName>
        <ecNumber evidence="3">3.5.1.44</ecNumber>
    </recommendedName>
</protein>
<dbReference type="PANTHER" id="PTHR35147">
    <property type="entry name" value="CHEMORECEPTOR GLUTAMINE DEAMIDASE CHED-RELATED"/>
    <property type="match status" value="1"/>
</dbReference>
<dbReference type="EC" id="3.5.1.44" evidence="3"/>
<dbReference type="RefSeq" id="WP_122106554.1">
    <property type="nucleotide sequence ID" value="NZ_JBHSKV010000017.1"/>
</dbReference>
<dbReference type="InterPro" id="IPR038592">
    <property type="entry name" value="CheD-like_sf"/>
</dbReference>
<dbReference type="Proteomes" id="UP001596145">
    <property type="component" value="Unassembled WGS sequence"/>
</dbReference>
<accession>A0ABD5QTJ9</accession>